<accession>A0A183L2G3</accession>
<reference evidence="1" key="1">
    <citation type="submission" date="2016-06" db="UniProtKB">
        <authorList>
            <consortium name="WormBaseParasite"/>
        </authorList>
    </citation>
    <scope>IDENTIFICATION</scope>
</reference>
<name>A0A183L2G3_9TREM</name>
<dbReference type="WBParaSite" id="SCUD_0002151901-mRNA-1">
    <property type="protein sequence ID" value="SCUD_0002151901-mRNA-1"/>
    <property type="gene ID" value="SCUD_0002151901"/>
</dbReference>
<protein>
    <submittedName>
        <fullName evidence="1">Uncharacterized protein</fullName>
    </submittedName>
</protein>
<organism evidence="1">
    <name type="scientific">Schistosoma curassoni</name>
    <dbReference type="NCBI Taxonomy" id="6186"/>
    <lineage>
        <taxon>Eukaryota</taxon>
        <taxon>Metazoa</taxon>
        <taxon>Spiralia</taxon>
        <taxon>Lophotrochozoa</taxon>
        <taxon>Platyhelminthes</taxon>
        <taxon>Trematoda</taxon>
        <taxon>Digenea</taxon>
        <taxon>Strigeidida</taxon>
        <taxon>Schistosomatoidea</taxon>
        <taxon>Schistosomatidae</taxon>
        <taxon>Schistosoma</taxon>
    </lineage>
</organism>
<sequence>MIVNLQNHDHTIHTFPSIMYQKQLFSLLRNWNYYCYYFQLN</sequence>
<proteinExistence type="predicted"/>
<evidence type="ECO:0000313" key="1">
    <source>
        <dbReference type="WBParaSite" id="SCUD_0002151901-mRNA-1"/>
    </source>
</evidence>
<dbReference type="AlphaFoldDB" id="A0A183L2G3"/>